<keyword evidence="2" id="KW-1185">Reference proteome</keyword>
<dbReference type="AlphaFoldDB" id="A0A0N4X3V0"/>
<evidence type="ECO:0000313" key="1">
    <source>
        <dbReference type="EMBL" id="VDO74640.1"/>
    </source>
</evidence>
<name>A0A0N4X3V0_HAEPC</name>
<reference evidence="3" key="1">
    <citation type="submission" date="2017-02" db="UniProtKB">
        <authorList>
            <consortium name="WormBaseParasite"/>
        </authorList>
    </citation>
    <scope>IDENTIFICATION</scope>
</reference>
<protein>
    <submittedName>
        <fullName evidence="3">NADH-quinone oxidoreductase subunit G</fullName>
    </submittedName>
</protein>
<evidence type="ECO:0000313" key="2">
    <source>
        <dbReference type="Proteomes" id="UP000268014"/>
    </source>
</evidence>
<evidence type="ECO:0000313" key="3">
    <source>
        <dbReference type="WBParaSite" id="HPLM_0001904201-mRNA-1"/>
    </source>
</evidence>
<proteinExistence type="predicted"/>
<accession>A0A0N4X3V0</accession>
<sequence length="78" mass="8628">MASISVAEKYSGGARVLVNLQSSLNAEGGSHKRLRFIGKSRCIDANGSLRVSEAKEWRQVTGKQERVGRHRQLITMLC</sequence>
<gene>
    <name evidence="1" type="ORF">HPLM_LOCUS19034</name>
</gene>
<dbReference type="Proteomes" id="UP000268014">
    <property type="component" value="Unassembled WGS sequence"/>
</dbReference>
<dbReference type="WBParaSite" id="HPLM_0001904201-mRNA-1">
    <property type="protein sequence ID" value="HPLM_0001904201-mRNA-1"/>
    <property type="gene ID" value="HPLM_0001904201"/>
</dbReference>
<reference evidence="1 2" key="2">
    <citation type="submission" date="2018-11" db="EMBL/GenBank/DDBJ databases">
        <authorList>
            <consortium name="Pathogen Informatics"/>
        </authorList>
    </citation>
    <scope>NUCLEOTIDE SEQUENCE [LARGE SCALE GENOMIC DNA]</scope>
    <source>
        <strain evidence="1 2">MHpl1</strain>
    </source>
</reference>
<organism evidence="3">
    <name type="scientific">Haemonchus placei</name>
    <name type="common">Barber's pole worm</name>
    <dbReference type="NCBI Taxonomy" id="6290"/>
    <lineage>
        <taxon>Eukaryota</taxon>
        <taxon>Metazoa</taxon>
        <taxon>Ecdysozoa</taxon>
        <taxon>Nematoda</taxon>
        <taxon>Chromadorea</taxon>
        <taxon>Rhabditida</taxon>
        <taxon>Rhabditina</taxon>
        <taxon>Rhabditomorpha</taxon>
        <taxon>Strongyloidea</taxon>
        <taxon>Trichostrongylidae</taxon>
        <taxon>Haemonchus</taxon>
    </lineage>
</organism>
<dbReference type="EMBL" id="UZAF01021001">
    <property type="protein sequence ID" value="VDO74640.1"/>
    <property type="molecule type" value="Genomic_DNA"/>
</dbReference>